<evidence type="ECO:0000256" key="3">
    <source>
        <dbReference type="ARBA" id="ARBA00023163"/>
    </source>
</evidence>
<dbReference type="GO" id="GO:0000976">
    <property type="term" value="F:transcription cis-regulatory region binding"/>
    <property type="evidence" value="ECO:0007669"/>
    <property type="project" value="TreeGrafter"/>
</dbReference>
<dbReference type="PROSITE" id="PS01124">
    <property type="entry name" value="HTH_ARAC_FAMILY_2"/>
    <property type="match status" value="1"/>
</dbReference>
<dbReference type="InterPro" id="IPR018060">
    <property type="entry name" value="HTH_AraC"/>
</dbReference>
<dbReference type="PROSITE" id="PS00041">
    <property type="entry name" value="HTH_ARAC_FAMILY_1"/>
    <property type="match status" value="1"/>
</dbReference>
<dbReference type="GO" id="GO:0005829">
    <property type="term" value="C:cytosol"/>
    <property type="evidence" value="ECO:0007669"/>
    <property type="project" value="TreeGrafter"/>
</dbReference>
<accession>A0A1Q9B010</accession>
<dbReference type="InterPro" id="IPR020449">
    <property type="entry name" value="Tscrpt_reg_AraC-type_HTH"/>
</dbReference>
<dbReference type="EMBL" id="MKIP01000033">
    <property type="protein sequence ID" value="OLP61322.1"/>
    <property type="molecule type" value="Genomic_DNA"/>
</dbReference>
<comment type="caution">
    <text evidence="5">The sequence shown here is derived from an EMBL/GenBank/DDBJ whole genome shotgun (WGS) entry which is preliminary data.</text>
</comment>
<dbReference type="Pfam" id="PF12833">
    <property type="entry name" value="HTH_18"/>
    <property type="match status" value="1"/>
</dbReference>
<feature type="domain" description="HTH araC/xylS-type" evidence="4">
    <location>
        <begin position="171"/>
        <end position="268"/>
    </location>
</feature>
<dbReference type="PANTHER" id="PTHR47894">
    <property type="entry name" value="HTH-TYPE TRANSCRIPTIONAL REGULATOR GADX"/>
    <property type="match status" value="1"/>
</dbReference>
<sequence>MSLSADQPRHQDEPCVEILHITQATRAVFSELFIRMAFLCFIQAGEKRVVCPRKGEMTGREGDLLIFPPGSIVTLENRPLLDAHYEADGVYFSPALLKSVFADQASGGGGDVQLLTAEPHRPGIVLELIRQTLADASLPAPIRASRLLEPLIWLRHHGIRLPSQQSEQPLAKVRELIEAQPDRQWRAGEVASHFAMSEATFRRWLAKSGQGFAQILLNSRLEKGLTLLQTTSASVSSIALDCGFKTPSHFSDSFRKRFGITPSAIRSTSA</sequence>
<keyword evidence="1" id="KW-0805">Transcription regulation</keyword>
<dbReference type="RefSeq" id="WP_075626714.1">
    <property type="nucleotide sequence ID" value="NZ_FOAM01000009.1"/>
</dbReference>
<dbReference type="PRINTS" id="PR00032">
    <property type="entry name" value="HTHARAC"/>
</dbReference>
<dbReference type="SUPFAM" id="SSF51215">
    <property type="entry name" value="Regulatory protein AraC"/>
    <property type="match status" value="1"/>
</dbReference>
<evidence type="ECO:0000256" key="1">
    <source>
        <dbReference type="ARBA" id="ARBA00023015"/>
    </source>
</evidence>
<proteinExistence type="predicted"/>
<dbReference type="InterPro" id="IPR018062">
    <property type="entry name" value="HTH_AraC-typ_CS"/>
</dbReference>
<keyword evidence="6" id="KW-1185">Reference proteome</keyword>
<dbReference type="Proteomes" id="UP000186364">
    <property type="component" value="Unassembled WGS sequence"/>
</dbReference>
<dbReference type="PANTHER" id="PTHR47894:SF4">
    <property type="entry name" value="HTH-TYPE TRANSCRIPTIONAL REGULATOR GADX"/>
    <property type="match status" value="1"/>
</dbReference>
<evidence type="ECO:0000313" key="6">
    <source>
        <dbReference type="Proteomes" id="UP000186364"/>
    </source>
</evidence>
<dbReference type="SUPFAM" id="SSF46689">
    <property type="entry name" value="Homeodomain-like"/>
    <property type="match status" value="1"/>
</dbReference>
<reference evidence="5 6" key="1">
    <citation type="submission" date="2016-09" db="EMBL/GenBank/DDBJ databases">
        <title>Rhizobium sp. nov., a novel species isolated from the rice rhizosphere.</title>
        <authorList>
            <person name="Zhao J."/>
            <person name="Zhang X."/>
        </authorList>
    </citation>
    <scope>NUCLEOTIDE SEQUENCE [LARGE SCALE GENOMIC DNA]</scope>
    <source>
        <strain evidence="5 6">1.7048</strain>
    </source>
</reference>
<keyword evidence="3" id="KW-0804">Transcription</keyword>
<evidence type="ECO:0000259" key="4">
    <source>
        <dbReference type="PROSITE" id="PS01124"/>
    </source>
</evidence>
<name>A0A1Q9B010_9HYPH</name>
<dbReference type="GO" id="GO:0003700">
    <property type="term" value="F:DNA-binding transcription factor activity"/>
    <property type="evidence" value="ECO:0007669"/>
    <property type="project" value="InterPro"/>
</dbReference>
<dbReference type="InterPro" id="IPR009057">
    <property type="entry name" value="Homeodomain-like_sf"/>
</dbReference>
<keyword evidence="2" id="KW-0238">DNA-binding</keyword>
<organism evidence="5 6">
    <name type="scientific">Xaviernesmea oryzae</name>
    <dbReference type="NCBI Taxonomy" id="464029"/>
    <lineage>
        <taxon>Bacteria</taxon>
        <taxon>Pseudomonadati</taxon>
        <taxon>Pseudomonadota</taxon>
        <taxon>Alphaproteobacteria</taxon>
        <taxon>Hyphomicrobiales</taxon>
        <taxon>Rhizobiaceae</taxon>
        <taxon>Rhizobium/Agrobacterium group</taxon>
        <taxon>Xaviernesmea</taxon>
    </lineage>
</organism>
<evidence type="ECO:0000313" key="5">
    <source>
        <dbReference type="EMBL" id="OLP61322.1"/>
    </source>
</evidence>
<evidence type="ECO:0000256" key="2">
    <source>
        <dbReference type="ARBA" id="ARBA00023125"/>
    </source>
</evidence>
<dbReference type="AlphaFoldDB" id="A0A1Q9B010"/>
<gene>
    <name evidence="5" type="ORF">BJF93_21350</name>
</gene>
<dbReference type="SMART" id="SM00342">
    <property type="entry name" value="HTH_ARAC"/>
    <property type="match status" value="1"/>
</dbReference>
<dbReference type="Gene3D" id="1.10.10.60">
    <property type="entry name" value="Homeodomain-like"/>
    <property type="match status" value="1"/>
</dbReference>
<dbReference type="InterPro" id="IPR037923">
    <property type="entry name" value="HTH-like"/>
</dbReference>
<protein>
    <submittedName>
        <fullName evidence="5">AraC family transcriptional regulator</fullName>
    </submittedName>
</protein>